<gene>
    <name evidence="1" type="ORF">HYH03_012156</name>
</gene>
<evidence type="ECO:0000313" key="2">
    <source>
        <dbReference type="Proteomes" id="UP000612055"/>
    </source>
</evidence>
<dbReference type="GO" id="GO:0000030">
    <property type="term" value="F:mannosyltransferase activity"/>
    <property type="evidence" value="ECO:0007669"/>
    <property type="project" value="TreeGrafter"/>
</dbReference>
<dbReference type="GO" id="GO:0051999">
    <property type="term" value="P:mannosyl-inositol phosphorylceramide biosynthetic process"/>
    <property type="evidence" value="ECO:0007669"/>
    <property type="project" value="TreeGrafter"/>
</dbReference>
<keyword evidence="2" id="KW-1185">Reference proteome</keyword>
<dbReference type="OrthoDB" id="551949at2759"/>
<organism evidence="1 2">
    <name type="scientific">Edaphochlamys debaryana</name>
    <dbReference type="NCBI Taxonomy" id="47281"/>
    <lineage>
        <taxon>Eukaryota</taxon>
        <taxon>Viridiplantae</taxon>
        <taxon>Chlorophyta</taxon>
        <taxon>core chlorophytes</taxon>
        <taxon>Chlorophyceae</taxon>
        <taxon>CS clade</taxon>
        <taxon>Chlamydomonadales</taxon>
        <taxon>Chlamydomonadales incertae sedis</taxon>
        <taxon>Edaphochlamys</taxon>
    </lineage>
</organism>
<dbReference type="GO" id="GO:0016020">
    <property type="term" value="C:membrane"/>
    <property type="evidence" value="ECO:0007669"/>
    <property type="project" value="GOC"/>
</dbReference>
<evidence type="ECO:0000313" key="1">
    <source>
        <dbReference type="EMBL" id="KAG2489324.1"/>
    </source>
</evidence>
<comment type="caution">
    <text evidence="1">The sequence shown here is derived from an EMBL/GenBank/DDBJ whole genome shotgun (WGS) entry which is preliminary data.</text>
</comment>
<proteinExistence type="predicted"/>
<sequence>MNYYGGIYLDVDVECVTPFDSLVAPLPRHAAWMGDFPEPMFLMSSPGNAFWLYALHRVARVWRHQDAWHSTGPAGLNAAAVDWVKRHGWGVLVPWVTHRTEPAFLEYSNSKNNTVPWFELSDWRMQLAEPKTPEQGQLPAIWFSETGLRRKGRLTDRQLSKVAIIPPSPTAPQPTTYLMGFVANQYLDPPGCGGPLLEACKEGWCNSTWPQAYIVHHCLNTWRGRIGTTRRLG</sequence>
<dbReference type="SUPFAM" id="SSF53448">
    <property type="entry name" value="Nucleotide-diphospho-sugar transferases"/>
    <property type="match status" value="1"/>
</dbReference>
<dbReference type="InterPro" id="IPR029044">
    <property type="entry name" value="Nucleotide-diphossugar_trans"/>
</dbReference>
<dbReference type="InterPro" id="IPR051706">
    <property type="entry name" value="Glycosyltransferase_domain"/>
</dbReference>
<accession>A0A836BVS4</accession>
<protein>
    <submittedName>
        <fullName evidence="1">Uncharacterized protein</fullName>
    </submittedName>
</protein>
<dbReference type="AlphaFoldDB" id="A0A836BVS4"/>
<reference evidence="1" key="1">
    <citation type="journal article" date="2020" name="bioRxiv">
        <title>Comparative genomics of Chlamydomonas.</title>
        <authorList>
            <person name="Craig R.J."/>
            <person name="Hasan A.R."/>
            <person name="Ness R.W."/>
            <person name="Keightley P.D."/>
        </authorList>
    </citation>
    <scope>NUCLEOTIDE SEQUENCE</scope>
    <source>
        <strain evidence="1">CCAP 11/70</strain>
    </source>
</reference>
<dbReference type="PANTHER" id="PTHR32385">
    <property type="entry name" value="MANNOSYL PHOSPHORYLINOSITOL CERAMIDE SYNTHASE"/>
    <property type="match status" value="1"/>
</dbReference>
<dbReference type="Gene3D" id="3.90.550.20">
    <property type="match status" value="1"/>
</dbReference>
<name>A0A836BVS4_9CHLO</name>
<dbReference type="Proteomes" id="UP000612055">
    <property type="component" value="Unassembled WGS sequence"/>
</dbReference>
<dbReference type="PANTHER" id="PTHR32385:SF23">
    <property type="entry name" value="NUCLEOTIDE-DIPHOSPHO-SUGAR TRANSFERASE"/>
    <property type="match status" value="1"/>
</dbReference>
<dbReference type="EMBL" id="JAEHOE010000074">
    <property type="protein sequence ID" value="KAG2489324.1"/>
    <property type="molecule type" value="Genomic_DNA"/>
</dbReference>